<protein>
    <submittedName>
        <fullName evidence="2">Uncharacterized protein</fullName>
    </submittedName>
</protein>
<accession>A0ABR2MW28</accession>
<dbReference type="PANTHER" id="PTHR23099:SF0">
    <property type="entry name" value="GERM CELL NUCLEAR ACIDIC PROTEIN"/>
    <property type="match status" value="1"/>
</dbReference>
<evidence type="ECO:0000313" key="2">
    <source>
        <dbReference type="EMBL" id="KAK8968410.1"/>
    </source>
</evidence>
<organism evidence="2 3">
    <name type="scientific">Platanthera guangdongensis</name>
    <dbReference type="NCBI Taxonomy" id="2320717"/>
    <lineage>
        <taxon>Eukaryota</taxon>
        <taxon>Viridiplantae</taxon>
        <taxon>Streptophyta</taxon>
        <taxon>Embryophyta</taxon>
        <taxon>Tracheophyta</taxon>
        <taxon>Spermatophyta</taxon>
        <taxon>Magnoliopsida</taxon>
        <taxon>Liliopsida</taxon>
        <taxon>Asparagales</taxon>
        <taxon>Orchidaceae</taxon>
        <taxon>Orchidoideae</taxon>
        <taxon>Orchideae</taxon>
        <taxon>Orchidinae</taxon>
        <taxon>Platanthera</taxon>
    </lineage>
</organism>
<dbReference type="PANTHER" id="PTHR23099">
    <property type="entry name" value="TRANSCRIPTIONAL REGULATOR"/>
    <property type="match status" value="1"/>
</dbReference>
<evidence type="ECO:0000313" key="3">
    <source>
        <dbReference type="Proteomes" id="UP001412067"/>
    </source>
</evidence>
<name>A0ABR2MW28_9ASPA</name>
<feature type="compositionally biased region" description="Basic and acidic residues" evidence="1">
    <location>
        <begin position="267"/>
        <end position="280"/>
    </location>
</feature>
<proteinExistence type="predicted"/>
<sequence>MRNLASAPPATEGNLKVVGSQFSNQENSQIRIFFPKLRKNNDQKYMIAFQVKALPFKGSGKHKYSFQRVEVSPLPIHFCDCEEHSKSLETTCQKYCSPPNTVVHEKERNLMSDVINKLIERDNSFASPGGKLQDGSGVNVFSSSKGEDIQSKEAEVFDADDDNLMMNVGTTTEDDVLMQLKGAMTLLTGQGSRFDNPPPVENKAVSSKREKPGATDDSSIKPSKRSRSVSADRLSQHEPAPATAQNTTSDFAPCESSPPSTFIISKPSDKALEPLHETPAAERQQQSHGSNAPLPEGRSWVQKASWKNLVGGEGSSSFSLSALLGLTPAPSKVPANSDAANADTGPAEKRFEPLGMKSTRITPLISHSTSGMRRKPPASVRGKPGGGEMSVQERRKETSVFSLGEVRPFMRSAESEHQWSRAKAALSGLLKRKGNGGKAMAPGKR</sequence>
<reference evidence="2 3" key="1">
    <citation type="journal article" date="2022" name="Nat. Plants">
        <title>Genomes of leafy and leafless Platanthera orchids illuminate the evolution of mycoheterotrophy.</title>
        <authorList>
            <person name="Li M.H."/>
            <person name="Liu K.W."/>
            <person name="Li Z."/>
            <person name="Lu H.C."/>
            <person name="Ye Q.L."/>
            <person name="Zhang D."/>
            <person name="Wang J.Y."/>
            <person name="Li Y.F."/>
            <person name="Zhong Z.M."/>
            <person name="Liu X."/>
            <person name="Yu X."/>
            <person name="Liu D.K."/>
            <person name="Tu X.D."/>
            <person name="Liu B."/>
            <person name="Hao Y."/>
            <person name="Liao X.Y."/>
            <person name="Jiang Y.T."/>
            <person name="Sun W.H."/>
            <person name="Chen J."/>
            <person name="Chen Y.Q."/>
            <person name="Ai Y."/>
            <person name="Zhai J.W."/>
            <person name="Wu S.S."/>
            <person name="Zhou Z."/>
            <person name="Hsiao Y.Y."/>
            <person name="Wu W.L."/>
            <person name="Chen Y.Y."/>
            <person name="Lin Y.F."/>
            <person name="Hsu J.L."/>
            <person name="Li C.Y."/>
            <person name="Wang Z.W."/>
            <person name="Zhao X."/>
            <person name="Zhong W.Y."/>
            <person name="Ma X.K."/>
            <person name="Ma L."/>
            <person name="Huang J."/>
            <person name="Chen G.Z."/>
            <person name="Huang M.Z."/>
            <person name="Huang L."/>
            <person name="Peng D.H."/>
            <person name="Luo Y.B."/>
            <person name="Zou S.Q."/>
            <person name="Chen S.P."/>
            <person name="Lan S."/>
            <person name="Tsai W.C."/>
            <person name="Van de Peer Y."/>
            <person name="Liu Z.J."/>
        </authorList>
    </citation>
    <scope>NUCLEOTIDE SEQUENCE [LARGE SCALE GENOMIC DNA]</scope>
    <source>
        <strain evidence="2">Lor288</strain>
    </source>
</reference>
<keyword evidence="3" id="KW-1185">Reference proteome</keyword>
<evidence type="ECO:0000256" key="1">
    <source>
        <dbReference type="SAM" id="MobiDB-lite"/>
    </source>
</evidence>
<feature type="region of interest" description="Disordered" evidence="1">
    <location>
        <begin position="126"/>
        <end position="151"/>
    </location>
</feature>
<gene>
    <name evidence="2" type="ORF">KSP40_PGU011600</name>
</gene>
<feature type="region of interest" description="Disordered" evidence="1">
    <location>
        <begin position="327"/>
        <end position="399"/>
    </location>
</feature>
<dbReference type="Proteomes" id="UP001412067">
    <property type="component" value="Unassembled WGS sequence"/>
</dbReference>
<feature type="region of interest" description="Disordered" evidence="1">
    <location>
        <begin position="188"/>
        <end position="299"/>
    </location>
</feature>
<comment type="caution">
    <text evidence="2">The sequence shown here is derived from an EMBL/GenBank/DDBJ whole genome shotgun (WGS) entry which is preliminary data.</text>
</comment>
<dbReference type="EMBL" id="JBBWWR010000004">
    <property type="protein sequence ID" value="KAK8968410.1"/>
    <property type="molecule type" value="Genomic_DNA"/>
</dbReference>
<feature type="compositionally biased region" description="Polar residues" evidence="1">
    <location>
        <begin position="359"/>
        <end position="371"/>
    </location>
</feature>